<dbReference type="Proteomes" id="UP000195514">
    <property type="component" value="Chromosome I"/>
</dbReference>
<feature type="compositionally biased region" description="Basic and acidic residues" evidence="1">
    <location>
        <begin position="39"/>
        <end position="53"/>
    </location>
</feature>
<name>A0A1Y6K2S8_9CHLR</name>
<evidence type="ECO:0000313" key="2">
    <source>
        <dbReference type="EMBL" id="SMX54012.1"/>
    </source>
</evidence>
<sequence length="111" mass="12654">MGLTAYYADVVDFVLESRFQMNLSSNPQVPEFPQLSNYSHEKVTEKDFDHDGSPESVDIEDHDSRVQVTHHLDKRDGVTEKQSIHGRLRAGKAATDERLESRANLKEVEIN</sequence>
<keyword evidence="3" id="KW-1185">Reference proteome</keyword>
<protein>
    <submittedName>
        <fullName evidence="2">Uncharacterized protein</fullName>
    </submittedName>
</protein>
<proteinExistence type="predicted"/>
<dbReference type="AlphaFoldDB" id="A0A1Y6K2S8"/>
<feature type="region of interest" description="Disordered" evidence="1">
    <location>
        <begin position="26"/>
        <end position="63"/>
    </location>
</feature>
<reference evidence="3" key="1">
    <citation type="submission" date="2017-05" db="EMBL/GenBank/DDBJ databases">
        <authorList>
            <person name="Kirkegaard R."/>
            <person name="Mcilroy J S."/>
        </authorList>
    </citation>
    <scope>NUCLEOTIDE SEQUENCE [LARGE SCALE GENOMIC DNA]</scope>
</reference>
<evidence type="ECO:0000256" key="1">
    <source>
        <dbReference type="SAM" id="MobiDB-lite"/>
    </source>
</evidence>
<evidence type="ECO:0000313" key="3">
    <source>
        <dbReference type="Proteomes" id="UP000195514"/>
    </source>
</evidence>
<organism evidence="2 3">
    <name type="scientific">Candidatus Brevifilum fermentans</name>
    <dbReference type="NCBI Taxonomy" id="1986204"/>
    <lineage>
        <taxon>Bacteria</taxon>
        <taxon>Bacillati</taxon>
        <taxon>Chloroflexota</taxon>
        <taxon>Anaerolineae</taxon>
        <taxon>Anaerolineales</taxon>
        <taxon>Anaerolineaceae</taxon>
        <taxon>Candidatus Brevifilum</taxon>
    </lineage>
</organism>
<feature type="region of interest" description="Disordered" evidence="1">
    <location>
        <begin position="76"/>
        <end position="97"/>
    </location>
</feature>
<gene>
    <name evidence="2" type="ORF">CFX1CAM_0947</name>
</gene>
<accession>A0A1Y6K2S8</accession>
<dbReference type="EMBL" id="LT859958">
    <property type="protein sequence ID" value="SMX54012.1"/>
    <property type="molecule type" value="Genomic_DNA"/>
</dbReference>
<dbReference type="KEGG" id="abat:CFX1CAM_0947"/>
<feature type="compositionally biased region" description="Polar residues" evidence="1">
    <location>
        <begin position="26"/>
        <end position="38"/>
    </location>
</feature>